<proteinExistence type="predicted"/>
<evidence type="ECO:0000313" key="2">
    <source>
        <dbReference type="Proteomes" id="UP001225605"/>
    </source>
</evidence>
<dbReference type="EMBL" id="NSDM01000029">
    <property type="protein sequence ID" value="MDQ2589067.1"/>
    <property type="molecule type" value="Genomic_DNA"/>
</dbReference>
<protein>
    <submittedName>
        <fullName evidence="1">Uncharacterized protein</fullName>
    </submittedName>
</protein>
<organism evidence="1 2">
    <name type="scientific">Saccharothrix yanglingensis</name>
    <dbReference type="NCBI Taxonomy" id="659496"/>
    <lineage>
        <taxon>Bacteria</taxon>
        <taxon>Bacillati</taxon>
        <taxon>Actinomycetota</taxon>
        <taxon>Actinomycetes</taxon>
        <taxon>Pseudonocardiales</taxon>
        <taxon>Pseudonocardiaceae</taxon>
        <taxon>Saccharothrix</taxon>
    </lineage>
</organism>
<accession>A0ABU0XBQ1</accession>
<dbReference type="CDD" id="cd00060">
    <property type="entry name" value="FHA"/>
    <property type="match status" value="1"/>
</dbReference>
<dbReference type="RefSeq" id="WP_306750747.1">
    <property type="nucleotide sequence ID" value="NZ_NSDM01000029.1"/>
</dbReference>
<gene>
    <name evidence="1" type="ORF">CKY47_35025</name>
</gene>
<dbReference type="Proteomes" id="UP001225605">
    <property type="component" value="Unassembled WGS sequence"/>
</dbReference>
<sequence>MGTLVLEFDGQVRELRDGAAVFGRDPTCAVVVGARDHGVSRRAGRVSRSGEYWVLTNLSDKRVLHAADPTGLVVPLPVALPGGPPVRRLIDQSPLTVLVPGDEATYPLTVTVDGVGGAQRSDFEPESVDSTRAQAPLLDERQKEVVVALARGYLRPLREYDPRPAGYSEVAAALGLTRAQVEHRLRTVRDAMERTGIRLPGDADSASRRQMCEWLLALRAVTPADLAWLEGRTADHSSVATPADLARAAAPAWPSSTDLSQRPHAKIVRSAERAGAVVKPVLRARLRSYHGPQWLNLVNRVRRHRGGMVNYSLDDERFCLSLLAGDEATRDWAPDEIRSAAQRLLRLTNQAHHKRAITTSDVDEAARLAEHIRNWILTVRR</sequence>
<comment type="caution">
    <text evidence="1">The sequence shown here is derived from an EMBL/GenBank/DDBJ whole genome shotgun (WGS) entry which is preliminary data.</text>
</comment>
<keyword evidence="2" id="KW-1185">Reference proteome</keyword>
<reference evidence="1 2" key="1">
    <citation type="submission" date="2017-06" db="EMBL/GenBank/DDBJ databases">
        <title>Cultured bacterium strain Saccharothrix yanglingensis Hhs.015.</title>
        <authorList>
            <person name="Xia Y."/>
        </authorList>
    </citation>
    <scope>NUCLEOTIDE SEQUENCE [LARGE SCALE GENOMIC DNA]</scope>
    <source>
        <strain evidence="1 2">Hhs.015</strain>
    </source>
</reference>
<name>A0ABU0XBQ1_9PSEU</name>
<evidence type="ECO:0000313" key="1">
    <source>
        <dbReference type="EMBL" id="MDQ2589067.1"/>
    </source>
</evidence>